<evidence type="ECO:0000256" key="7">
    <source>
        <dbReference type="SAM" id="Phobius"/>
    </source>
</evidence>
<feature type="transmembrane region" description="Helical" evidence="7">
    <location>
        <begin position="52"/>
        <end position="71"/>
    </location>
</feature>
<feature type="transmembrane region" description="Helical" evidence="7">
    <location>
        <begin position="312"/>
        <end position="339"/>
    </location>
</feature>
<evidence type="ECO:0000256" key="6">
    <source>
        <dbReference type="RuleBase" id="RU003732"/>
    </source>
</evidence>
<evidence type="ECO:0000256" key="3">
    <source>
        <dbReference type="ARBA" id="ARBA00022692"/>
    </source>
</evidence>
<keyword evidence="6" id="KW-0769">Symport</keyword>
<feature type="transmembrane region" description="Helical" evidence="7">
    <location>
        <begin position="491"/>
        <end position="510"/>
    </location>
</feature>
<dbReference type="Pfam" id="PF00209">
    <property type="entry name" value="SNF"/>
    <property type="match status" value="2"/>
</dbReference>
<feature type="transmembrane region" description="Helical" evidence="7">
    <location>
        <begin position="359"/>
        <end position="376"/>
    </location>
</feature>
<feature type="transmembrane region" description="Helical" evidence="7">
    <location>
        <begin position="83"/>
        <end position="105"/>
    </location>
</feature>
<dbReference type="PROSITE" id="PS50267">
    <property type="entry name" value="NA_NEUROTRAN_SYMP_3"/>
    <property type="match status" value="1"/>
</dbReference>
<organism evidence="8 9">
    <name type="scientific">Saccoglossus kowalevskii</name>
    <name type="common">Acorn worm</name>
    <dbReference type="NCBI Taxonomy" id="10224"/>
    <lineage>
        <taxon>Eukaryota</taxon>
        <taxon>Metazoa</taxon>
        <taxon>Hemichordata</taxon>
        <taxon>Enteropneusta</taxon>
        <taxon>Harrimaniidae</taxon>
        <taxon>Saccoglossus</taxon>
    </lineage>
</organism>
<evidence type="ECO:0000256" key="4">
    <source>
        <dbReference type="ARBA" id="ARBA00022989"/>
    </source>
</evidence>
<dbReference type="PRINTS" id="PR00176">
    <property type="entry name" value="NANEUSMPORT"/>
</dbReference>
<keyword evidence="4 7" id="KW-1133">Transmembrane helix</keyword>
<gene>
    <name evidence="9" type="primary">LOC100375514</name>
</gene>
<feature type="transmembrane region" description="Helical" evidence="7">
    <location>
        <begin position="447"/>
        <end position="471"/>
    </location>
</feature>
<evidence type="ECO:0000313" key="9">
    <source>
        <dbReference type="RefSeq" id="XP_006814378.1"/>
    </source>
</evidence>
<evidence type="ECO:0000313" key="8">
    <source>
        <dbReference type="Proteomes" id="UP000694865"/>
    </source>
</evidence>
<comment type="subcellular location">
    <subcellularLocation>
        <location evidence="1">Membrane</location>
        <topology evidence="1">Multi-pass membrane protein</topology>
    </subcellularLocation>
</comment>
<dbReference type="SUPFAM" id="SSF161070">
    <property type="entry name" value="SNF-like"/>
    <property type="match status" value="1"/>
</dbReference>
<feature type="transmembrane region" description="Helical" evidence="7">
    <location>
        <begin position="388"/>
        <end position="413"/>
    </location>
</feature>
<dbReference type="PANTHER" id="PTHR11616:SF241">
    <property type="entry name" value="SODIUM- AND CHLORIDE-DEPENDENT GLYCINE TRANSPORTER 2"/>
    <property type="match status" value="1"/>
</dbReference>
<dbReference type="Proteomes" id="UP000694865">
    <property type="component" value="Unplaced"/>
</dbReference>
<dbReference type="InterPro" id="IPR000175">
    <property type="entry name" value="Na/ntran_symport"/>
</dbReference>
<dbReference type="PROSITE" id="PS00610">
    <property type="entry name" value="NA_NEUROTRAN_SYMP_1"/>
    <property type="match status" value="1"/>
</dbReference>
<name>A0ABM0M2Y7_SACKO</name>
<protein>
    <recommendedName>
        <fullName evidence="6">Transporter</fullName>
    </recommendedName>
</protein>
<proteinExistence type="inferred from homology"/>
<dbReference type="PANTHER" id="PTHR11616">
    <property type="entry name" value="SODIUM/CHLORIDE DEPENDENT TRANSPORTER"/>
    <property type="match status" value="1"/>
</dbReference>
<feature type="transmembrane region" description="Helical" evidence="7">
    <location>
        <begin position="606"/>
        <end position="626"/>
    </location>
</feature>
<feature type="transmembrane region" description="Helical" evidence="7">
    <location>
        <begin position="126"/>
        <end position="154"/>
    </location>
</feature>
<sequence length="699" mass="78286">MTKSIDLSDPHTTETKKPELDISHEIAVDRLTDTITSDGDENKTRGNWSNKLDFILSCIGYAVGLGNVWRFPYLCFSNGGGAFLIPYIIMLTLAGLPLFFLELAFGQFSSVGCISVWRISPIFKGIGYAMVIMTALVCLYYNIIITWTIFYIFASLSQIPSLPWVSCGNSWNTELCFDDKISVNQTLNSTDSNYIISDVVIGNMETTTGASVLDVILNSTLYNGTIKENVYNLMHVTPNVTNSTSNATNQIIKRPSEEYWDNHVLQITDGIDNLGGIRWELVGCFALAWVVVFLCIVKGVKSSGKVVYFTALFPYCVLIILFFRGVTLPGSMNGVLFYITPKWHILQEARVWKDAAAQIFYSLGIAWGGLQTLGSYNKFHNNCHRDALIVAFCNCGTSVFAGFVIFSIIGFMAHDAGVNIQDVAEQGAGLAFVVYPEAVARLPVSPLWAFLFFFMLFTLGLDSQFVMMETLITAIMDEMSFMSGKLRKNKVWVTLATCIIFFIVGLPMVTKGGMYILQLMDWYAASFSLMTVGFLECVIISYVYGINRFCDDCEVMIGFRPNIYWRSCWMVGAPFILGFILIFSFVSYTPCSYGDYVYPAWAEALGWVMVMSSLVAIPVYAIYHLIRKQKGTFMQRLRQSAKSKQSWGPALPEHRKLAGYGPMRQKTTPPPSYLDVVYCQVENHKEGTTKDAGHEETLF</sequence>
<keyword evidence="5 7" id="KW-0472">Membrane</keyword>
<keyword evidence="8" id="KW-1185">Reference proteome</keyword>
<feature type="transmembrane region" description="Helical" evidence="7">
    <location>
        <begin position="279"/>
        <end position="300"/>
    </location>
</feature>
<keyword evidence="3 6" id="KW-0812">Transmembrane</keyword>
<evidence type="ECO:0000256" key="2">
    <source>
        <dbReference type="ARBA" id="ARBA00022448"/>
    </source>
</evidence>
<keyword evidence="2 6" id="KW-0813">Transport</keyword>
<comment type="similarity">
    <text evidence="6">Belongs to the sodium:neurotransmitter symporter (SNF) (TC 2.A.22) family.</text>
</comment>
<evidence type="ECO:0000256" key="5">
    <source>
        <dbReference type="ARBA" id="ARBA00023136"/>
    </source>
</evidence>
<dbReference type="InterPro" id="IPR037272">
    <property type="entry name" value="SNS_sf"/>
</dbReference>
<evidence type="ECO:0000256" key="1">
    <source>
        <dbReference type="ARBA" id="ARBA00004141"/>
    </source>
</evidence>
<dbReference type="GeneID" id="100375514"/>
<feature type="transmembrane region" description="Helical" evidence="7">
    <location>
        <begin position="567"/>
        <end position="586"/>
    </location>
</feature>
<accession>A0ABM0M2Y7</accession>
<feature type="transmembrane region" description="Helical" evidence="7">
    <location>
        <begin position="522"/>
        <end position="546"/>
    </location>
</feature>
<dbReference type="RefSeq" id="XP_006814378.1">
    <property type="nucleotide sequence ID" value="XM_006814315.1"/>
</dbReference>
<reference evidence="9" key="1">
    <citation type="submission" date="2025-08" db="UniProtKB">
        <authorList>
            <consortium name="RefSeq"/>
        </authorList>
    </citation>
    <scope>IDENTIFICATION</scope>
    <source>
        <tissue evidence="9">Testes</tissue>
    </source>
</reference>